<evidence type="ECO:0008006" key="3">
    <source>
        <dbReference type="Google" id="ProtNLM"/>
    </source>
</evidence>
<evidence type="ECO:0000313" key="1">
    <source>
        <dbReference type="EMBL" id="OLF14364.1"/>
    </source>
</evidence>
<accession>A0A7Z1B087</accession>
<dbReference type="OrthoDB" id="6059224at2"/>
<dbReference type="Proteomes" id="UP000185696">
    <property type="component" value="Unassembled WGS sequence"/>
</dbReference>
<comment type="caution">
    <text evidence="1">The sequence shown here is derived from an EMBL/GenBank/DDBJ whole genome shotgun (WGS) entry which is preliminary data.</text>
</comment>
<proteinExistence type="predicted"/>
<dbReference type="EMBL" id="MSIF01000001">
    <property type="protein sequence ID" value="OLF14364.1"/>
    <property type="molecule type" value="Genomic_DNA"/>
</dbReference>
<dbReference type="AlphaFoldDB" id="A0A7Z1B087"/>
<dbReference type="InterPro" id="IPR029058">
    <property type="entry name" value="AB_hydrolase_fold"/>
</dbReference>
<protein>
    <recommendedName>
        <fullName evidence="3">Alpha/beta hydrolase</fullName>
    </recommendedName>
</protein>
<dbReference type="RefSeq" id="WP_075131312.1">
    <property type="nucleotide sequence ID" value="NZ_MSIF01000001.1"/>
</dbReference>
<keyword evidence="2" id="KW-1185">Reference proteome</keyword>
<reference evidence="1 2" key="1">
    <citation type="submission" date="2016-12" db="EMBL/GenBank/DDBJ databases">
        <title>The draft genome sequence of Actinophytocola xinjiangensis.</title>
        <authorList>
            <person name="Wang W."/>
            <person name="Yuan L."/>
        </authorList>
    </citation>
    <scope>NUCLEOTIDE SEQUENCE [LARGE SCALE GENOMIC DNA]</scope>
    <source>
        <strain evidence="1 2">CGMCC 4.4663</strain>
    </source>
</reference>
<gene>
    <name evidence="1" type="ORF">BLA60_04350</name>
</gene>
<organism evidence="1 2">
    <name type="scientific">Actinophytocola xinjiangensis</name>
    <dbReference type="NCBI Taxonomy" id="485602"/>
    <lineage>
        <taxon>Bacteria</taxon>
        <taxon>Bacillati</taxon>
        <taxon>Actinomycetota</taxon>
        <taxon>Actinomycetes</taxon>
        <taxon>Pseudonocardiales</taxon>
        <taxon>Pseudonocardiaceae</taxon>
    </lineage>
</organism>
<evidence type="ECO:0000313" key="2">
    <source>
        <dbReference type="Proteomes" id="UP000185696"/>
    </source>
</evidence>
<dbReference type="Gene3D" id="3.40.50.1820">
    <property type="entry name" value="alpha/beta hydrolase"/>
    <property type="match status" value="1"/>
</dbReference>
<dbReference type="SUPFAM" id="SSF53474">
    <property type="entry name" value="alpha/beta-Hydrolases"/>
    <property type="match status" value="1"/>
</dbReference>
<sequence>MTEPVPTIETGVAAGVPYVLRGPSTPGSDAPAVVAWHLLDAPRTPEAFAAALPLAGFDGWRVYLGLPMSGARSLQPEEIARRVVADPFLEVHDPLNTQAVAEFPAAWDHLRAVHGVGSGPVGLLGGSAGGGVAGAVALSGAVDVAALVLVNALVSARAAQPILEQLLGRPYTWSPAAETAADRMDLVARAPEFGDTPVRLIVGADDHPDAIIAPARELAAALPAGDLVEIPGLAHPLADEPGLAPAPQWELTREVDRLASEWLTRHLA</sequence>
<name>A0A7Z1B087_9PSEU</name>